<sequence>MNAEVCDVADPLSYEANLGALLGRHPELQIGRDEYNINVTANFGERLEAAELFERYKAHPGAGKPAHLYYHFPLCDYICHFCNYVKQLASPTSRAEQLNRWTDALIKESSLYARDVPWTTKALIQSFYIGGGTAAILTPEHLKRILDHVHETFSVTPDCELNVEGNPDNFHEYEKVAALTKIGFNRFSVGVQSFTPEVNSFTNRGHSPEMSVQAIMNLKEVGKPFNVDMMFGLPYQTPDTVSDDIRTLVEMRVPTITIYRLRNADRQSMGIGNRAAWNVPKIRNRIIEQDLFPSLETTYEMRERAVGHLLKAGYEPSPCGWWSLPGTYPEGNIPRVSRNKWQRFDTMLAFGPGAYGWLAGANQSALQTHNSSDINGYLHHMESSDQPPLAYGRLLTGNQAAATALGFAYKSRQPIEVERFKNEYGVDISQDEPYRSIFEELQSKGLIRATQGGRAYVPTLNGEALHEEIISVYLHDRIGSFTTAVCNKVG</sequence>
<dbReference type="SFLD" id="SFLDG01065">
    <property type="entry name" value="anaerobic_coproporphyrinogen-I"/>
    <property type="match status" value="1"/>
</dbReference>
<dbReference type="InterPro" id="IPR007197">
    <property type="entry name" value="rSAM"/>
</dbReference>
<evidence type="ECO:0000256" key="4">
    <source>
        <dbReference type="ARBA" id="ARBA00023004"/>
    </source>
</evidence>
<gene>
    <name evidence="7" type="ORF">RQP53_00325</name>
</gene>
<dbReference type="InterPro" id="IPR013785">
    <property type="entry name" value="Aldolase_TIM"/>
</dbReference>
<dbReference type="InterPro" id="IPR006638">
    <property type="entry name" value="Elp3/MiaA/NifB-like_rSAM"/>
</dbReference>
<name>A0ABU3P559_9BURK</name>
<evidence type="ECO:0000256" key="1">
    <source>
        <dbReference type="ARBA" id="ARBA00001966"/>
    </source>
</evidence>
<accession>A0ABU3P559</accession>
<dbReference type="Gene3D" id="3.20.20.70">
    <property type="entry name" value="Aldolase class I"/>
    <property type="match status" value="1"/>
</dbReference>
<dbReference type="PANTHER" id="PTHR13932">
    <property type="entry name" value="COPROPORPHYRINIGEN III OXIDASE"/>
    <property type="match status" value="1"/>
</dbReference>
<dbReference type="PROSITE" id="PS51918">
    <property type="entry name" value="RADICAL_SAM"/>
    <property type="match status" value="1"/>
</dbReference>
<evidence type="ECO:0000256" key="5">
    <source>
        <dbReference type="ARBA" id="ARBA00023014"/>
    </source>
</evidence>
<dbReference type="SUPFAM" id="SSF102114">
    <property type="entry name" value="Radical SAM enzymes"/>
    <property type="match status" value="1"/>
</dbReference>
<keyword evidence="5" id="KW-0411">Iron-sulfur</keyword>
<evidence type="ECO:0000313" key="7">
    <source>
        <dbReference type="EMBL" id="MDT8997713.1"/>
    </source>
</evidence>
<keyword evidence="3" id="KW-0479">Metal-binding</keyword>
<dbReference type="RefSeq" id="WP_315647932.1">
    <property type="nucleotide sequence ID" value="NZ_JAVXZY010000001.1"/>
</dbReference>
<dbReference type="InterPro" id="IPR058240">
    <property type="entry name" value="rSAM_sf"/>
</dbReference>
<dbReference type="PANTHER" id="PTHR13932:SF5">
    <property type="entry name" value="RADICAL S-ADENOSYL METHIONINE DOMAIN-CONTAINING PROTEIN 1, MITOCHONDRIAL"/>
    <property type="match status" value="1"/>
</dbReference>
<evidence type="ECO:0000256" key="3">
    <source>
        <dbReference type="ARBA" id="ARBA00022723"/>
    </source>
</evidence>
<dbReference type="Proteomes" id="UP001246372">
    <property type="component" value="Unassembled WGS sequence"/>
</dbReference>
<keyword evidence="8" id="KW-1185">Reference proteome</keyword>
<comment type="caution">
    <text evidence="7">The sequence shown here is derived from an EMBL/GenBank/DDBJ whole genome shotgun (WGS) entry which is preliminary data.</text>
</comment>
<organism evidence="7 8">
    <name type="scientific">Roseateles aquae</name>
    <dbReference type="NCBI Taxonomy" id="3077235"/>
    <lineage>
        <taxon>Bacteria</taxon>
        <taxon>Pseudomonadati</taxon>
        <taxon>Pseudomonadota</taxon>
        <taxon>Betaproteobacteria</taxon>
        <taxon>Burkholderiales</taxon>
        <taxon>Sphaerotilaceae</taxon>
        <taxon>Roseateles</taxon>
    </lineage>
</organism>
<evidence type="ECO:0000259" key="6">
    <source>
        <dbReference type="PROSITE" id="PS51918"/>
    </source>
</evidence>
<keyword evidence="2" id="KW-0949">S-adenosyl-L-methionine</keyword>
<dbReference type="SFLD" id="SFLDS00029">
    <property type="entry name" value="Radical_SAM"/>
    <property type="match status" value="1"/>
</dbReference>
<reference evidence="7" key="1">
    <citation type="submission" date="2023-09" db="EMBL/GenBank/DDBJ databases">
        <title>Paucibacter sp. APW11 Genome sequencing and assembly.</title>
        <authorList>
            <person name="Kim I."/>
        </authorList>
    </citation>
    <scope>NUCLEOTIDE SEQUENCE</scope>
    <source>
        <strain evidence="7">APW11</strain>
    </source>
</reference>
<dbReference type="SMART" id="SM00729">
    <property type="entry name" value="Elp3"/>
    <property type="match status" value="1"/>
</dbReference>
<dbReference type="Pfam" id="PF04055">
    <property type="entry name" value="Radical_SAM"/>
    <property type="match status" value="1"/>
</dbReference>
<protein>
    <submittedName>
        <fullName evidence="7">Radical SAM protein</fullName>
    </submittedName>
</protein>
<keyword evidence="4" id="KW-0408">Iron</keyword>
<dbReference type="InterPro" id="IPR034505">
    <property type="entry name" value="Coproporphyrinogen-III_oxidase"/>
</dbReference>
<dbReference type="CDD" id="cd01335">
    <property type="entry name" value="Radical_SAM"/>
    <property type="match status" value="1"/>
</dbReference>
<evidence type="ECO:0000256" key="2">
    <source>
        <dbReference type="ARBA" id="ARBA00022691"/>
    </source>
</evidence>
<feature type="domain" description="Radical SAM core" evidence="6">
    <location>
        <begin position="60"/>
        <end position="309"/>
    </location>
</feature>
<comment type="cofactor">
    <cofactor evidence="1">
        <name>[4Fe-4S] cluster</name>
        <dbReference type="ChEBI" id="CHEBI:49883"/>
    </cofactor>
</comment>
<evidence type="ECO:0000313" key="8">
    <source>
        <dbReference type="Proteomes" id="UP001246372"/>
    </source>
</evidence>
<proteinExistence type="predicted"/>
<dbReference type="EMBL" id="JAVXZY010000001">
    <property type="protein sequence ID" value="MDT8997713.1"/>
    <property type="molecule type" value="Genomic_DNA"/>
</dbReference>